<feature type="domain" description="GFO/IDH/MocA-like oxidoreductase" evidence="3">
    <location>
        <begin position="149"/>
        <end position="294"/>
    </location>
</feature>
<dbReference type="PANTHER" id="PTHR43818">
    <property type="entry name" value="BCDNA.GH03377"/>
    <property type="match status" value="1"/>
</dbReference>
<evidence type="ECO:0000259" key="3">
    <source>
        <dbReference type="Pfam" id="PF22725"/>
    </source>
</evidence>
<dbReference type="InterPro" id="IPR055170">
    <property type="entry name" value="GFO_IDH_MocA-like_dom"/>
</dbReference>
<keyword evidence="1" id="KW-0560">Oxidoreductase</keyword>
<dbReference type="Proteomes" id="UP001500443">
    <property type="component" value="Unassembled WGS sequence"/>
</dbReference>
<keyword evidence="5" id="KW-1185">Reference proteome</keyword>
<gene>
    <name evidence="4" type="ORF">GCM10009802_19450</name>
</gene>
<feature type="domain" description="Gfo/Idh/MocA-like oxidoreductase N-terminal" evidence="2">
    <location>
        <begin position="11"/>
        <end position="130"/>
    </location>
</feature>
<name>A0ABP5JH97_9ACTN</name>
<dbReference type="SUPFAM" id="SSF55347">
    <property type="entry name" value="Glyceraldehyde-3-phosphate dehydrogenase-like, C-terminal domain"/>
    <property type="match status" value="1"/>
</dbReference>
<evidence type="ECO:0000313" key="5">
    <source>
        <dbReference type="Proteomes" id="UP001500443"/>
    </source>
</evidence>
<dbReference type="Gene3D" id="3.40.50.720">
    <property type="entry name" value="NAD(P)-binding Rossmann-like Domain"/>
    <property type="match status" value="1"/>
</dbReference>
<dbReference type="SUPFAM" id="SSF51735">
    <property type="entry name" value="NAD(P)-binding Rossmann-fold domains"/>
    <property type="match status" value="1"/>
</dbReference>
<organism evidence="4 5">
    <name type="scientific">Streptomyces synnematoformans</name>
    <dbReference type="NCBI Taxonomy" id="415721"/>
    <lineage>
        <taxon>Bacteria</taxon>
        <taxon>Bacillati</taxon>
        <taxon>Actinomycetota</taxon>
        <taxon>Actinomycetes</taxon>
        <taxon>Kitasatosporales</taxon>
        <taxon>Streptomycetaceae</taxon>
        <taxon>Streptomyces</taxon>
    </lineage>
</organism>
<dbReference type="PANTHER" id="PTHR43818:SF11">
    <property type="entry name" value="BCDNA.GH03377"/>
    <property type="match status" value="1"/>
</dbReference>
<evidence type="ECO:0000256" key="1">
    <source>
        <dbReference type="ARBA" id="ARBA00023002"/>
    </source>
</evidence>
<accession>A0ABP5JH97</accession>
<proteinExistence type="predicted"/>
<dbReference type="Gene3D" id="3.30.360.10">
    <property type="entry name" value="Dihydrodipicolinate Reductase, domain 2"/>
    <property type="match status" value="1"/>
</dbReference>
<sequence length="400" mass="42632">MSHDTTAPALGVGMVGYAFMGAAHSQGWRTAARVFDLPLHPVMAAVCGRDEDKVATAARKLGWAATETDWRRLITRDDVQLVDVCTPGDSHAEIAVAALEAGKHVLCEKPLANTVAEAEAMADAAARARERGQLAMVGFNYRRVPALAYARELIARGRLGALRHVRVTYLQDWLVDPEFPLAWRMQREKAGSGALGDLGAHIVDLAQFLTGEPLVGVSAQTETFVKERPLPSAAAGLSGAAAGGGERGPVTVDDAALFTGRTSSGALASFEVSRMASGRKNALSVELNGEAGSLAFDLERLNELEFHDHAEPAETAGFRRILVTEPEHPYLEAWWPPGHGLGYEHTFVHQARDLVHAIAAGAQPAPSFADGLQVQRVLAAVEESAEKNAVFTPVAQSDEA</sequence>
<dbReference type="Pfam" id="PF22725">
    <property type="entry name" value="GFO_IDH_MocA_C3"/>
    <property type="match status" value="1"/>
</dbReference>
<dbReference type="InterPro" id="IPR000683">
    <property type="entry name" value="Gfo/Idh/MocA-like_OxRdtase_N"/>
</dbReference>
<dbReference type="InterPro" id="IPR036291">
    <property type="entry name" value="NAD(P)-bd_dom_sf"/>
</dbReference>
<evidence type="ECO:0000313" key="4">
    <source>
        <dbReference type="EMBL" id="GAA2118033.1"/>
    </source>
</evidence>
<dbReference type="InterPro" id="IPR050463">
    <property type="entry name" value="Gfo/Idh/MocA_oxidrdct_glycsds"/>
</dbReference>
<comment type="caution">
    <text evidence="4">The sequence shown here is derived from an EMBL/GenBank/DDBJ whole genome shotgun (WGS) entry which is preliminary data.</text>
</comment>
<protein>
    <submittedName>
        <fullName evidence="4">Gfo/Idh/MocA family oxidoreductase</fullName>
    </submittedName>
</protein>
<dbReference type="RefSeq" id="WP_344289406.1">
    <property type="nucleotide sequence ID" value="NZ_BAAAPF010000039.1"/>
</dbReference>
<dbReference type="EMBL" id="BAAAPF010000039">
    <property type="protein sequence ID" value="GAA2118033.1"/>
    <property type="molecule type" value="Genomic_DNA"/>
</dbReference>
<dbReference type="Pfam" id="PF01408">
    <property type="entry name" value="GFO_IDH_MocA"/>
    <property type="match status" value="1"/>
</dbReference>
<evidence type="ECO:0000259" key="2">
    <source>
        <dbReference type="Pfam" id="PF01408"/>
    </source>
</evidence>
<reference evidence="5" key="1">
    <citation type="journal article" date="2019" name="Int. J. Syst. Evol. Microbiol.">
        <title>The Global Catalogue of Microorganisms (GCM) 10K type strain sequencing project: providing services to taxonomists for standard genome sequencing and annotation.</title>
        <authorList>
            <consortium name="The Broad Institute Genomics Platform"/>
            <consortium name="The Broad Institute Genome Sequencing Center for Infectious Disease"/>
            <person name="Wu L."/>
            <person name="Ma J."/>
        </authorList>
    </citation>
    <scope>NUCLEOTIDE SEQUENCE [LARGE SCALE GENOMIC DNA]</scope>
    <source>
        <strain evidence="5">JCM 15481</strain>
    </source>
</reference>